<dbReference type="Proteomes" id="UP000245252">
    <property type="component" value="Unassembled WGS sequence"/>
</dbReference>
<organism evidence="2 3">
    <name type="scientific">Metarhizobium album</name>
    <dbReference type="NCBI Taxonomy" id="2182425"/>
    <lineage>
        <taxon>Bacteria</taxon>
        <taxon>Pseudomonadati</taxon>
        <taxon>Pseudomonadota</taxon>
        <taxon>Alphaproteobacteria</taxon>
        <taxon>Hyphomicrobiales</taxon>
        <taxon>Rhizobiaceae</taxon>
        <taxon>Metarhizobium</taxon>
    </lineage>
</organism>
<evidence type="ECO:0000313" key="3">
    <source>
        <dbReference type="Proteomes" id="UP000245252"/>
    </source>
</evidence>
<keyword evidence="3" id="KW-1185">Reference proteome</keyword>
<feature type="region of interest" description="Disordered" evidence="1">
    <location>
        <begin position="1"/>
        <end position="21"/>
    </location>
</feature>
<dbReference type="OrthoDB" id="7950167at2"/>
<name>A0A2U2DRL9_9HYPH</name>
<sequence length="86" mass="9503">MVIRGGLAEQDTPAAREPRPEDVTIEARRRVKVAGFDSLHTRYLATGVPVPAAVRYLVLQINYAAEALAGLKPIPADFRSDAYWPR</sequence>
<accession>A0A2U2DRL9</accession>
<evidence type="ECO:0000256" key="1">
    <source>
        <dbReference type="SAM" id="MobiDB-lite"/>
    </source>
</evidence>
<gene>
    <name evidence="2" type="ORF">DEM27_10975</name>
</gene>
<dbReference type="AlphaFoldDB" id="A0A2U2DRL9"/>
<protein>
    <submittedName>
        <fullName evidence="2">Uncharacterized protein</fullName>
    </submittedName>
</protein>
<comment type="caution">
    <text evidence="2">The sequence shown here is derived from an EMBL/GenBank/DDBJ whole genome shotgun (WGS) entry which is preliminary data.</text>
</comment>
<evidence type="ECO:0000313" key="2">
    <source>
        <dbReference type="EMBL" id="PWE55965.1"/>
    </source>
</evidence>
<dbReference type="RefSeq" id="WP_109458283.1">
    <property type="nucleotide sequence ID" value="NZ_QFBC01000004.1"/>
</dbReference>
<proteinExistence type="predicted"/>
<dbReference type="EMBL" id="QFBC01000004">
    <property type="protein sequence ID" value="PWE55965.1"/>
    <property type="molecule type" value="Genomic_DNA"/>
</dbReference>
<reference evidence="2 3" key="1">
    <citation type="submission" date="2018-05" db="EMBL/GenBank/DDBJ databases">
        <title>The draft genome of strain NS-104.</title>
        <authorList>
            <person name="Hang P."/>
            <person name="Jiang J."/>
        </authorList>
    </citation>
    <scope>NUCLEOTIDE SEQUENCE [LARGE SCALE GENOMIC DNA]</scope>
    <source>
        <strain evidence="2 3">NS-104</strain>
    </source>
</reference>